<dbReference type="GO" id="GO:0003723">
    <property type="term" value="F:RNA binding"/>
    <property type="evidence" value="ECO:0007669"/>
    <property type="project" value="InterPro"/>
</dbReference>
<sequence>MFFFCDHIKDGGNDKIHGNRNIPANSKPDQGFLFVHRIPKICKPEHLKILFEHHAGGAKLAEIPEVAFKGKHGKTVVTFETQEEAEKAFEAIAGKAEADASGDKKQKRVFLKQGGYLNVREM</sequence>
<dbReference type="Pfam" id="PF00076">
    <property type="entry name" value="RRM_1"/>
    <property type="match status" value="1"/>
</dbReference>
<organism evidence="2">
    <name type="scientific">Corethron hystrix</name>
    <dbReference type="NCBI Taxonomy" id="216773"/>
    <lineage>
        <taxon>Eukaryota</taxon>
        <taxon>Sar</taxon>
        <taxon>Stramenopiles</taxon>
        <taxon>Ochrophyta</taxon>
        <taxon>Bacillariophyta</taxon>
        <taxon>Coscinodiscophyceae</taxon>
        <taxon>Corethrophycidae</taxon>
        <taxon>Corethrales</taxon>
        <taxon>Corethraceae</taxon>
        <taxon>Corethron</taxon>
    </lineage>
</organism>
<proteinExistence type="predicted"/>
<dbReference type="AlphaFoldDB" id="A0A7S1B826"/>
<accession>A0A7S1B826</accession>
<feature type="domain" description="RRM" evidence="1">
    <location>
        <begin position="33"/>
        <end position="95"/>
    </location>
</feature>
<dbReference type="EMBL" id="HBFR01005522">
    <property type="protein sequence ID" value="CAD8876719.1"/>
    <property type="molecule type" value="Transcribed_RNA"/>
</dbReference>
<name>A0A7S1B826_9STRA</name>
<protein>
    <recommendedName>
        <fullName evidence="1">RRM domain-containing protein</fullName>
    </recommendedName>
</protein>
<dbReference type="SUPFAM" id="SSF54928">
    <property type="entry name" value="RNA-binding domain, RBD"/>
    <property type="match status" value="1"/>
</dbReference>
<dbReference type="Gene3D" id="3.30.70.330">
    <property type="match status" value="1"/>
</dbReference>
<evidence type="ECO:0000259" key="1">
    <source>
        <dbReference type="Pfam" id="PF00076"/>
    </source>
</evidence>
<dbReference type="InterPro" id="IPR000504">
    <property type="entry name" value="RRM_dom"/>
</dbReference>
<reference evidence="2" key="1">
    <citation type="submission" date="2021-01" db="EMBL/GenBank/DDBJ databases">
        <authorList>
            <person name="Corre E."/>
            <person name="Pelletier E."/>
            <person name="Niang G."/>
            <person name="Scheremetjew M."/>
            <person name="Finn R."/>
            <person name="Kale V."/>
            <person name="Holt S."/>
            <person name="Cochrane G."/>
            <person name="Meng A."/>
            <person name="Brown T."/>
            <person name="Cohen L."/>
        </authorList>
    </citation>
    <scope>NUCLEOTIDE SEQUENCE</scope>
    <source>
        <strain evidence="2">308</strain>
    </source>
</reference>
<evidence type="ECO:0000313" key="2">
    <source>
        <dbReference type="EMBL" id="CAD8876719.1"/>
    </source>
</evidence>
<dbReference type="InterPro" id="IPR035979">
    <property type="entry name" value="RBD_domain_sf"/>
</dbReference>
<dbReference type="InterPro" id="IPR012677">
    <property type="entry name" value="Nucleotide-bd_a/b_plait_sf"/>
</dbReference>
<gene>
    <name evidence="2" type="ORF">CHYS00102_LOCUS3897</name>
</gene>